<keyword evidence="10" id="KW-1185">Reference proteome</keyword>
<evidence type="ECO:0000259" key="8">
    <source>
        <dbReference type="Pfam" id="PF02010"/>
    </source>
</evidence>
<gene>
    <name evidence="9" type="ORF">AVEN_231526_1</name>
</gene>
<dbReference type="OrthoDB" id="6418648at2759"/>
<evidence type="ECO:0000256" key="3">
    <source>
        <dbReference type="ARBA" id="ARBA00022737"/>
    </source>
</evidence>
<evidence type="ECO:0000256" key="2">
    <source>
        <dbReference type="ARBA" id="ARBA00022692"/>
    </source>
</evidence>
<evidence type="ECO:0000256" key="5">
    <source>
        <dbReference type="ARBA" id="ARBA00023136"/>
    </source>
</evidence>
<evidence type="ECO:0000313" key="9">
    <source>
        <dbReference type="EMBL" id="GBN44776.1"/>
    </source>
</evidence>
<dbReference type="GO" id="GO:0006816">
    <property type="term" value="P:calcium ion transport"/>
    <property type="evidence" value="ECO:0007669"/>
    <property type="project" value="TreeGrafter"/>
</dbReference>
<dbReference type="PANTHER" id="PTHR46730:SF1">
    <property type="entry name" value="PLAT DOMAIN-CONTAINING PROTEIN"/>
    <property type="match status" value="1"/>
</dbReference>
<keyword evidence="5 7" id="KW-0472">Membrane</keyword>
<comment type="caution">
    <text evidence="9">The sequence shown here is derived from an EMBL/GenBank/DDBJ whole genome shotgun (WGS) entry which is preliminary data.</text>
</comment>
<dbReference type="InterPro" id="IPR002859">
    <property type="entry name" value="PKD/REJ-like"/>
</dbReference>
<name>A0A4Y2P441_ARAVE</name>
<dbReference type="Gene3D" id="2.60.220.50">
    <property type="match status" value="1"/>
</dbReference>
<dbReference type="PANTHER" id="PTHR46730">
    <property type="entry name" value="POLYCYSTIN-1"/>
    <property type="match status" value="1"/>
</dbReference>
<dbReference type="EMBL" id="BGPR01010192">
    <property type="protein sequence ID" value="GBN44776.1"/>
    <property type="molecule type" value="Genomic_DNA"/>
</dbReference>
<sequence>MVYTFVLRAEQPVNEKYEAKHTISSVPYIGPLVTAYSDAITQSSVTVDQRIILRADVSIPDCSTTDEHVHLMWSVNNPEVRFNFKARDEYVYIIEPYSLSENSIVNFFANAYFGNRYNVTYSHVQLRVEPMKLRSGIKGASKRIVGNKGGTLVLKSENLNKGLPLVYQWRCSDQDGPVCYNYKENATEPLLVPRRLQNKPRLEIPCVNLKPGKILTFELQVYNAGNSFQSSPVASTVVVVEDKEIPLVTIEKVLADASRPVLRHPTTFAYDIPAGLPVAVHASVTAIKSPIKSVKWDIKGFSSAYTFTAKNSVTVLLLEEGFLVGHGIYLIGLSACNAKGACGIANLTIHADPGITLCKLDLQPYVEYEPVKIEVKGCSIPIGRHPVTYQLYLHSPTSVFPFSIPQTSTIFNVPGLPRQTSNGTQISVQVCDKYMMCSLFNGPVTPVTLTENRNEDREKLISKAALAVENLGTSLRPVEGLTPSWEKIPTSVLALGHSNSAEALQSSNSDSEVSRRVKEVLEVFIEKISAVIPLGSKVQLASKYPGYPSTLVFRQLLDNTPIYLKAKSNNGLMEGSVRFEDVVRERLRNRKCKKKPADCEGLVVALTLYPSQTPYPNKPKRTSPVMEVTLRRPEDGAPLSVSNVPNAIKVALSHKGNSTEAQEKGILYRCSFWDAGLKEWSEVGIVTYGVDGDVMRCWSSHLTAFAVIETYGGLSTGAIVGIIVTVLMAIFIIMMFVFFFFRKKQAANARVSHETLPKRDKLQSSNGSVVKVKAGTP</sequence>
<keyword evidence="3" id="KW-0677">Repeat</keyword>
<keyword evidence="2 7" id="KW-0812">Transmembrane</keyword>
<evidence type="ECO:0000256" key="6">
    <source>
        <dbReference type="SAM" id="MobiDB-lite"/>
    </source>
</evidence>
<evidence type="ECO:0000313" key="10">
    <source>
        <dbReference type="Proteomes" id="UP000499080"/>
    </source>
</evidence>
<keyword evidence="4 7" id="KW-1133">Transmembrane helix</keyword>
<evidence type="ECO:0000256" key="7">
    <source>
        <dbReference type="SAM" id="Phobius"/>
    </source>
</evidence>
<accession>A0A4Y2P441</accession>
<dbReference type="GO" id="GO:0005261">
    <property type="term" value="F:monoatomic cation channel activity"/>
    <property type="evidence" value="ECO:0007669"/>
    <property type="project" value="TreeGrafter"/>
</dbReference>
<organism evidence="9 10">
    <name type="scientific">Araneus ventricosus</name>
    <name type="common">Orbweaver spider</name>
    <name type="synonym">Epeira ventricosa</name>
    <dbReference type="NCBI Taxonomy" id="182803"/>
    <lineage>
        <taxon>Eukaryota</taxon>
        <taxon>Metazoa</taxon>
        <taxon>Ecdysozoa</taxon>
        <taxon>Arthropoda</taxon>
        <taxon>Chelicerata</taxon>
        <taxon>Arachnida</taxon>
        <taxon>Araneae</taxon>
        <taxon>Araneomorphae</taxon>
        <taxon>Entelegynae</taxon>
        <taxon>Araneoidea</taxon>
        <taxon>Araneidae</taxon>
        <taxon>Araneus</taxon>
    </lineage>
</organism>
<dbReference type="AlphaFoldDB" id="A0A4Y2P441"/>
<dbReference type="Proteomes" id="UP000499080">
    <property type="component" value="Unassembled WGS sequence"/>
</dbReference>
<dbReference type="Pfam" id="PF01825">
    <property type="entry name" value="GPS"/>
    <property type="match status" value="1"/>
</dbReference>
<comment type="subcellular location">
    <subcellularLocation>
        <location evidence="1">Membrane</location>
    </subcellularLocation>
</comment>
<protein>
    <recommendedName>
        <fullName evidence="8">PKD/REJ-like domain-containing protein</fullName>
    </recommendedName>
</protein>
<feature type="domain" description="PKD/REJ-like" evidence="8">
    <location>
        <begin position="56"/>
        <end position="454"/>
    </location>
</feature>
<feature type="transmembrane region" description="Helical" evidence="7">
    <location>
        <begin position="718"/>
        <end position="741"/>
    </location>
</feature>
<dbReference type="GO" id="GO:0005886">
    <property type="term" value="C:plasma membrane"/>
    <property type="evidence" value="ECO:0007669"/>
    <property type="project" value="TreeGrafter"/>
</dbReference>
<feature type="region of interest" description="Disordered" evidence="6">
    <location>
        <begin position="758"/>
        <end position="777"/>
    </location>
</feature>
<dbReference type="InterPro" id="IPR000203">
    <property type="entry name" value="GPS"/>
</dbReference>
<evidence type="ECO:0000256" key="4">
    <source>
        <dbReference type="ARBA" id="ARBA00022989"/>
    </source>
</evidence>
<proteinExistence type="predicted"/>
<dbReference type="InterPro" id="IPR046338">
    <property type="entry name" value="GAIN_dom_sf"/>
</dbReference>
<dbReference type="Pfam" id="PF02010">
    <property type="entry name" value="REJ"/>
    <property type="match status" value="1"/>
</dbReference>
<evidence type="ECO:0000256" key="1">
    <source>
        <dbReference type="ARBA" id="ARBA00004370"/>
    </source>
</evidence>
<reference evidence="9 10" key="1">
    <citation type="journal article" date="2019" name="Sci. Rep.">
        <title>Orb-weaving spider Araneus ventricosus genome elucidates the spidroin gene catalogue.</title>
        <authorList>
            <person name="Kono N."/>
            <person name="Nakamura H."/>
            <person name="Ohtoshi R."/>
            <person name="Moran D.A.P."/>
            <person name="Shinohara A."/>
            <person name="Yoshida Y."/>
            <person name="Fujiwara M."/>
            <person name="Mori M."/>
            <person name="Tomita M."/>
            <person name="Arakawa K."/>
        </authorList>
    </citation>
    <scope>NUCLEOTIDE SEQUENCE [LARGE SCALE GENOMIC DNA]</scope>
</reference>